<keyword evidence="6 7" id="KW-0859">Xylose metabolism</keyword>
<dbReference type="InterPro" id="IPR018484">
    <property type="entry name" value="FGGY_N"/>
</dbReference>
<evidence type="ECO:0000313" key="11">
    <source>
        <dbReference type="Proteomes" id="UP000036367"/>
    </source>
</evidence>
<evidence type="ECO:0000256" key="3">
    <source>
        <dbReference type="ARBA" id="ARBA00022741"/>
    </source>
</evidence>
<dbReference type="SUPFAM" id="SSF53067">
    <property type="entry name" value="Actin-like ATPase domain"/>
    <property type="match status" value="2"/>
</dbReference>
<dbReference type="InterPro" id="IPR000577">
    <property type="entry name" value="Carb_kinase_FGGY"/>
</dbReference>
<feature type="domain" description="Carbohydrate kinase FGGY N-terminal" evidence="8">
    <location>
        <begin position="4"/>
        <end position="248"/>
    </location>
</feature>
<dbReference type="EC" id="2.7.1.17" evidence="6 7"/>
<evidence type="ECO:0000256" key="2">
    <source>
        <dbReference type="ARBA" id="ARBA00022679"/>
    </source>
</evidence>
<comment type="similarity">
    <text evidence="1 6 7">Belongs to the FGGY kinase family.</text>
</comment>
<evidence type="ECO:0000259" key="8">
    <source>
        <dbReference type="Pfam" id="PF00370"/>
    </source>
</evidence>
<evidence type="ECO:0000256" key="1">
    <source>
        <dbReference type="ARBA" id="ARBA00009156"/>
    </source>
</evidence>
<dbReference type="GO" id="GO:0042732">
    <property type="term" value="P:D-xylose metabolic process"/>
    <property type="evidence" value="ECO:0007669"/>
    <property type="project" value="UniProtKB-KW"/>
</dbReference>
<evidence type="ECO:0000313" key="10">
    <source>
        <dbReference type="EMBL" id="KLU06549.1"/>
    </source>
</evidence>
<name>A0A0J1ELX4_RHOIS</name>
<dbReference type="Proteomes" id="UP000036367">
    <property type="component" value="Unassembled WGS sequence"/>
</dbReference>
<dbReference type="InterPro" id="IPR043129">
    <property type="entry name" value="ATPase_NBD"/>
</dbReference>
<evidence type="ECO:0000259" key="9">
    <source>
        <dbReference type="Pfam" id="PF02782"/>
    </source>
</evidence>
<dbReference type="Pfam" id="PF00370">
    <property type="entry name" value="FGGY_N"/>
    <property type="match status" value="1"/>
</dbReference>
<feature type="active site" description="Proton acceptor" evidence="6">
    <location>
        <position position="241"/>
    </location>
</feature>
<dbReference type="Pfam" id="PF02782">
    <property type="entry name" value="FGGY_C"/>
    <property type="match status" value="1"/>
</dbReference>
<keyword evidence="5 6" id="KW-0067">ATP-binding</keyword>
<accession>A0A0J1ELX4</accession>
<dbReference type="EMBL" id="LECT01000014">
    <property type="protein sequence ID" value="KLU06549.1"/>
    <property type="molecule type" value="Genomic_DNA"/>
</dbReference>
<dbReference type="STRING" id="595434.RISK_001304"/>
<dbReference type="OrthoDB" id="9805576at2"/>
<sequence length="509" mass="54861">MAHYLGIDIGTSGTKTLLIDETGQVVAEANAEYPMEQPKPGWTQQDPEHWWAATKKTVKAVMKKSGVDKADVKAIGLSGQMHGSVFLDRDDNVIRPALLWNDQRTADQCDQITSAAGSREKLIGMVANPALTGFQAPKVLWLRDNEKRNFDKLAKVLLPKDDIRRRLIGDYVTEVSDASGTLFLDVKKRDWSKQLLGKLDLSPDLLPRVVESEDVTGTLTKEAAKALGLTTDCKVVGGAGDCAAGAIGNGIVKSGLLSTSIGTSGVMFVHSDEPNVDASGRLHTFCHAVRGKWHMMGVNLTSGGSLQWWVDQVLQGLAGVPASKRFEAATAEAEKATAGSGGMLFLPYLNGERTPHADPNARGAFVGMNLTHDRAAMTRAVMEGITFALRDSLEIIESLGVPVRQIRASGGGSKNVFWRQMQADVFGKKITTLKVEQGPAFGVALLAAVGDGAYKHIAQACQATIEVAAETKAERSAKNTYNKLFPVYRSLYSSLKDDMHQLAELQSTL</sequence>
<dbReference type="InterPro" id="IPR050406">
    <property type="entry name" value="FGGY_Carb_Kinase"/>
</dbReference>
<dbReference type="Gene3D" id="3.30.420.40">
    <property type="match status" value="2"/>
</dbReference>
<comment type="function">
    <text evidence="6">Catalyzes the phosphorylation of D-xylulose to D-xylulose 5-phosphate.</text>
</comment>
<evidence type="ECO:0000256" key="7">
    <source>
        <dbReference type="RuleBase" id="RU364073"/>
    </source>
</evidence>
<evidence type="ECO:0000256" key="5">
    <source>
        <dbReference type="ARBA" id="ARBA00022840"/>
    </source>
</evidence>
<comment type="caution">
    <text evidence="10">The sequence shown here is derived from an EMBL/GenBank/DDBJ whole genome shotgun (WGS) entry which is preliminary data.</text>
</comment>
<dbReference type="GO" id="GO:0005524">
    <property type="term" value="F:ATP binding"/>
    <property type="evidence" value="ECO:0007669"/>
    <property type="project" value="UniProtKB-UniRule"/>
</dbReference>
<comment type="catalytic activity">
    <reaction evidence="6 7">
        <text>D-xylulose + ATP = D-xylulose 5-phosphate + ADP + H(+)</text>
        <dbReference type="Rhea" id="RHEA:10964"/>
        <dbReference type="ChEBI" id="CHEBI:15378"/>
        <dbReference type="ChEBI" id="CHEBI:17140"/>
        <dbReference type="ChEBI" id="CHEBI:30616"/>
        <dbReference type="ChEBI" id="CHEBI:57737"/>
        <dbReference type="ChEBI" id="CHEBI:456216"/>
        <dbReference type="EC" id="2.7.1.17"/>
    </reaction>
</comment>
<dbReference type="PIRSF" id="PIRSF000538">
    <property type="entry name" value="GlpK"/>
    <property type="match status" value="1"/>
</dbReference>
<dbReference type="GO" id="GO:0004856">
    <property type="term" value="F:D-xylulokinase activity"/>
    <property type="evidence" value="ECO:0007669"/>
    <property type="project" value="UniProtKB-UniRule"/>
</dbReference>
<dbReference type="RefSeq" id="WP_047813246.1">
    <property type="nucleotide sequence ID" value="NZ_LECT01000014.1"/>
</dbReference>
<organism evidence="10 11">
    <name type="scientific">Rhodopirellula islandica</name>
    <dbReference type="NCBI Taxonomy" id="595434"/>
    <lineage>
        <taxon>Bacteria</taxon>
        <taxon>Pseudomonadati</taxon>
        <taxon>Planctomycetota</taxon>
        <taxon>Planctomycetia</taxon>
        <taxon>Pirellulales</taxon>
        <taxon>Pirellulaceae</taxon>
        <taxon>Rhodopirellula</taxon>
    </lineage>
</organism>
<gene>
    <name evidence="6 7" type="primary">xylB</name>
    <name evidence="10" type="ORF">RISK_001304</name>
</gene>
<dbReference type="InterPro" id="IPR006000">
    <property type="entry name" value="Xylulokinase"/>
</dbReference>
<dbReference type="PANTHER" id="PTHR43095">
    <property type="entry name" value="SUGAR KINASE"/>
    <property type="match status" value="1"/>
</dbReference>
<feature type="domain" description="Carbohydrate kinase FGGY C-terminal" evidence="9">
    <location>
        <begin position="258"/>
        <end position="449"/>
    </location>
</feature>
<keyword evidence="3 6" id="KW-0547">Nucleotide-binding</keyword>
<dbReference type="CDD" id="cd07808">
    <property type="entry name" value="ASKHA_NBD_FGGY_EcXK-like"/>
    <property type="match status" value="1"/>
</dbReference>
<dbReference type="GO" id="GO:0005998">
    <property type="term" value="P:xylulose catabolic process"/>
    <property type="evidence" value="ECO:0007669"/>
    <property type="project" value="UniProtKB-UniRule"/>
</dbReference>
<dbReference type="PANTHER" id="PTHR43095:SF5">
    <property type="entry name" value="XYLULOSE KINASE"/>
    <property type="match status" value="1"/>
</dbReference>
<feature type="binding site" evidence="6">
    <location>
        <begin position="81"/>
        <end position="82"/>
    </location>
    <ligand>
        <name>substrate</name>
    </ligand>
</feature>
<reference evidence="10" key="1">
    <citation type="submission" date="2015-05" db="EMBL/GenBank/DDBJ databases">
        <title>Permanent draft genome of Rhodopirellula islandicus K833.</title>
        <authorList>
            <person name="Kizina J."/>
            <person name="Richter M."/>
            <person name="Glockner F.O."/>
            <person name="Harder J."/>
        </authorList>
    </citation>
    <scope>NUCLEOTIDE SEQUENCE [LARGE SCALE GENOMIC DNA]</scope>
    <source>
        <strain evidence="10">K833</strain>
    </source>
</reference>
<keyword evidence="4 6" id="KW-0418">Kinase</keyword>
<dbReference type="PATRIC" id="fig|595434.4.peg.1252"/>
<proteinExistence type="inferred from homology"/>
<dbReference type="HAMAP" id="MF_02220">
    <property type="entry name" value="XylB"/>
    <property type="match status" value="1"/>
</dbReference>
<dbReference type="AlphaFoldDB" id="A0A0J1ELX4"/>
<dbReference type="InterPro" id="IPR018485">
    <property type="entry name" value="FGGY_C"/>
</dbReference>
<evidence type="ECO:0000256" key="6">
    <source>
        <dbReference type="HAMAP-Rule" id="MF_02220"/>
    </source>
</evidence>
<evidence type="ECO:0000256" key="4">
    <source>
        <dbReference type="ARBA" id="ARBA00022777"/>
    </source>
</evidence>
<protein>
    <recommendedName>
        <fullName evidence="6 7">Xylulose kinase</fullName>
        <shortName evidence="6 7">Xylulokinase</shortName>
        <ecNumber evidence="6 7">2.7.1.17</ecNumber>
    </recommendedName>
</protein>
<feature type="site" description="Important for activity" evidence="6">
    <location>
        <position position="8"/>
    </location>
</feature>
<dbReference type="NCBIfam" id="TIGR01312">
    <property type="entry name" value="XylB"/>
    <property type="match status" value="1"/>
</dbReference>
<keyword evidence="6 7" id="KW-0119">Carbohydrate metabolism</keyword>
<keyword evidence="11" id="KW-1185">Reference proteome</keyword>
<keyword evidence="2 6" id="KW-0808">Transferase</keyword>